<feature type="domain" description="Ig-like" evidence="6">
    <location>
        <begin position="155"/>
        <end position="265"/>
    </location>
</feature>
<accession>A0AA35TCF5</accession>
<name>A0AA35TCF5_GEOBA</name>
<evidence type="ECO:0000256" key="4">
    <source>
        <dbReference type="ARBA" id="ARBA00023180"/>
    </source>
</evidence>
<evidence type="ECO:0000259" key="6">
    <source>
        <dbReference type="PROSITE" id="PS50835"/>
    </source>
</evidence>
<dbReference type="InterPro" id="IPR036179">
    <property type="entry name" value="Ig-like_dom_sf"/>
</dbReference>
<keyword evidence="5" id="KW-0393">Immunoglobulin domain</keyword>
<dbReference type="PROSITE" id="PS50835">
    <property type="entry name" value="IG_LIKE"/>
    <property type="match status" value="5"/>
</dbReference>
<dbReference type="InterPro" id="IPR013783">
    <property type="entry name" value="Ig-like_fold"/>
</dbReference>
<dbReference type="Gene3D" id="2.60.40.10">
    <property type="entry name" value="Immunoglobulins"/>
    <property type="match status" value="3"/>
</dbReference>
<dbReference type="InterPro" id="IPR007110">
    <property type="entry name" value="Ig-like_dom"/>
</dbReference>
<keyword evidence="8" id="KW-1185">Reference proteome</keyword>
<feature type="domain" description="Ig-like" evidence="6">
    <location>
        <begin position="279"/>
        <end position="364"/>
    </location>
</feature>
<keyword evidence="4" id="KW-0325">Glycoprotein</keyword>
<evidence type="ECO:0000256" key="3">
    <source>
        <dbReference type="ARBA" id="ARBA00023157"/>
    </source>
</evidence>
<comment type="caution">
    <text evidence="7">The sequence shown here is derived from an EMBL/GenBank/DDBJ whole genome shotgun (WGS) entry which is preliminary data.</text>
</comment>
<dbReference type="PANTHER" id="PTHR11640:SF164">
    <property type="entry name" value="MAM DOMAIN-CONTAINING GLYCOSYLPHOSPHATIDYLINOSITOL ANCHOR PROTEIN 1"/>
    <property type="match status" value="1"/>
</dbReference>
<dbReference type="GO" id="GO:0098609">
    <property type="term" value="P:cell-cell adhesion"/>
    <property type="evidence" value="ECO:0007669"/>
    <property type="project" value="TreeGrafter"/>
</dbReference>
<keyword evidence="2" id="KW-0472">Membrane</keyword>
<evidence type="ECO:0000313" key="8">
    <source>
        <dbReference type="Proteomes" id="UP001174909"/>
    </source>
</evidence>
<dbReference type="GO" id="GO:0005886">
    <property type="term" value="C:plasma membrane"/>
    <property type="evidence" value="ECO:0007669"/>
    <property type="project" value="TreeGrafter"/>
</dbReference>
<dbReference type="Proteomes" id="UP001174909">
    <property type="component" value="Unassembled WGS sequence"/>
</dbReference>
<proteinExistence type="predicted"/>
<dbReference type="GO" id="GO:0050839">
    <property type="term" value="F:cell adhesion molecule binding"/>
    <property type="evidence" value="ECO:0007669"/>
    <property type="project" value="TreeGrafter"/>
</dbReference>
<reference evidence="7" key="1">
    <citation type="submission" date="2023-03" db="EMBL/GenBank/DDBJ databases">
        <authorList>
            <person name="Steffen K."/>
            <person name="Cardenas P."/>
        </authorList>
    </citation>
    <scope>NUCLEOTIDE SEQUENCE</scope>
</reference>
<protein>
    <recommendedName>
        <fullName evidence="6">Ig-like domain-containing protein</fullName>
    </recommendedName>
</protein>
<evidence type="ECO:0000256" key="1">
    <source>
        <dbReference type="ARBA" id="ARBA00004479"/>
    </source>
</evidence>
<evidence type="ECO:0000256" key="2">
    <source>
        <dbReference type="ARBA" id="ARBA00023136"/>
    </source>
</evidence>
<evidence type="ECO:0000313" key="7">
    <source>
        <dbReference type="EMBL" id="CAI8045404.1"/>
    </source>
</evidence>
<dbReference type="InterPro" id="IPR051275">
    <property type="entry name" value="Cell_adhesion_signaling"/>
</dbReference>
<dbReference type="Pfam" id="PF13927">
    <property type="entry name" value="Ig_3"/>
    <property type="match status" value="1"/>
</dbReference>
<feature type="domain" description="Ig-like" evidence="6">
    <location>
        <begin position="481"/>
        <end position="582"/>
    </location>
</feature>
<feature type="domain" description="Ig-like" evidence="6">
    <location>
        <begin position="53"/>
        <end position="132"/>
    </location>
</feature>
<organism evidence="7 8">
    <name type="scientific">Geodia barretti</name>
    <name type="common">Barrett's horny sponge</name>
    <dbReference type="NCBI Taxonomy" id="519541"/>
    <lineage>
        <taxon>Eukaryota</taxon>
        <taxon>Metazoa</taxon>
        <taxon>Porifera</taxon>
        <taxon>Demospongiae</taxon>
        <taxon>Heteroscleromorpha</taxon>
        <taxon>Tetractinellida</taxon>
        <taxon>Astrophorina</taxon>
        <taxon>Geodiidae</taxon>
        <taxon>Geodia</taxon>
    </lineage>
</organism>
<feature type="domain" description="Ig-like" evidence="6">
    <location>
        <begin position="592"/>
        <end position="679"/>
    </location>
</feature>
<gene>
    <name evidence="7" type="ORF">GBAR_LOCUS25111</name>
</gene>
<dbReference type="EMBL" id="CASHTH010003468">
    <property type="protein sequence ID" value="CAI8045404.1"/>
    <property type="molecule type" value="Genomic_DNA"/>
</dbReference>
<sequence length="835" mass="91391">MLPIGSPSTDTEAVLSVNLQIRNNGTQYKCVVRDTSNVGYMETITVYVRELEHSLSISASQKNPVVAGTPLTLTCTAVSSRPAQLNWINSDGATVTSTSFITVSQQVVVGLTTTSTFTFDPLKTSHADTYTCSCVIDYPSSVATTTHQVIVQIPPPIVGIVSDPPPSQGVSTGDTLTITCTAVVSNCVDTPTTVDTRWTDRNSLRDAPRVTVTQVSTTPPYEVSVSISSLISSDTGTYECCAQIHSVGTPLVNDSDLVHNSIDISASLSVEVLVDYEVPCDYEYPSPPYYRPCTPISLRCEARGASGRVNYRWSSTNSASFVSGGTNMTVSTDMLTYLDGGLHTCCAHDAQGNRGCDRVEMVVKGMGLYIDDSEYISGAAVANNSIVVPRSSSCTNCKLDIYCCTDRAGLQMEFVFPDGIKKTTTNDYYNMEVERLTSTAKIRAFNHLSYYPQLYGLYCCNVGSPALTSSVAVYSSLPGPPRVYSSGFEINEDPDSDCIISIICSTSDSPPSKVKWCRNGVPITIDGTDYEAEQQVTDRRNLYYDNVLHVKNSEFAAGRHQFECKINNSRGSHAHTVETNVPVYNETVITSEGSEFSGERHVLTCTATLHEKLKNLLRFVRIEWVGPSGLSMTKENMIEVGGVTYSECGVSRTLTFDPLKTTHSGLYRCILSITKEELTPFFQREIRHDLFVITIGLFQLQFGPVSDSSTCAGDPNLFAALESNLKTTLTNAINERCHCDFEEKSIDLGEISYHYTIGRSAVYRARLTATVYTAEQLLAMVQDWATSDGTFLFNYHGRIRLRVNPLCQPLAIDSFTEPECGQSVADVNSKIFPPF</sequence>
<dbReference type="InterPro" id="IPR003599">
    <property type="entry name" value="Ig_sub"/>
</dbReference>
<keyword evidence="3" id="KW-1015">Disulfide bond</keyword>
<evidence type="ECO:0000256" key="5">
    <source>
        <dbReference type="ARBA" id="ARBA00023319"/>
    </source>
</evidence>
<dbReference type="GO" id="GO:0005911">
    <property type="term" value="C:cell-cell junction"/>
    <property type="evidence" value="ECO:0007669"/>
    <property type="project" value="TreeGrafter"/>
</dbReference>
<dbReference type="SMART" id="SM00409">
    <property type="entry name" value="IG"/>
    <property type="match status" value="3"/>
</dbReference>
<dbReference type="AlphaFoldDB" id="A0AA35TCF5"/>
<comment type="subcellular location">
    <subcellularLocation>
        <location evidence="1">Membrane</location>
        <topology evidence="1">Single-pass type I membrane protein</topology>
    </subcellularLocation>
</comment>
<dbReference type="PANTHER" id="PTHR11640">
    <property type="entry name" value="NEPHRIN"/>
    <property type="match status" value="1"/>
</dbReference>
<dbReference type="SUPFAM" id="SSF48726">
    <property type="entry name" value="Immunoglobulin"/>
    <property type="match status" value="4"/>
</dbReference>